<evidence type="ECO:0000256" key="3">
    <source>
        <dbReference type="PIRNR" id="PIRNR002070"/>
    </source>
</evidence>
<dbReference type="AlphaFoldDB" id="U2DZE5"/>
<reference evidence="4 5" key="2">
    <citation type="journal article" date="2013" name="PLoS ONE">
        <title>INDIGO - INtegrated Data Warehouse of MIcrobial GenOmes with Examples from the Red Sea Extremophiles.</title>
        <authorList>
            <person name="Alam I."/>
            <person name="Antunes A."/>
            <person name="Kamau A.A."/>
            <person name="Ba Alawi W."/>
            <person name="Kalkatawi M."/>
            <person name="Stingl U."/>
            <person name="Bajic V.B."/>
        </authorList>
    </citation>
    <scope>NUCLEOTIDE SEQUENCE [LARGE SCALE GENOMIC DNA]</scope>
    <source>
        <strain evidence="4 5">SSD-17B</strain>
    </source>
</reference>
<dbReference type="InterPro" id="IPR011344">
    <property type="entry name" value="ssDNA-bd"/>
</dbReference>
<dbReference type="eggNOG" id="COG0629">
    <property type="taxonomic scope" value="Bacteria"/>
</dbReference>
<dbReference type="SUPFAM" id="SSF50249">
    <property type="entry name" value="Nucleic acid-binding proteins"/>
    <property type="match status" value="1"/>
</dbReference>
<dbReference type="Proteomes" id="UP000005707">
    <property type="component" value="Unassembled WGS sequence"/>
</dbReference>
<dbReference type="InterPro" id="IPR000424">
    <property type="entry name" value="Primosome_PriB/ssb"/>
</dbReference>
<evidence type="ECO:0000256" key="1">
    <source>
        <dbReference type="ARBA" id="ARBA00023125"/>
    </source>
</evidence>
<reference evidence="4 5" key="1">
    <citation type="journal article" date="2011" name="J. Bacteriol.">
        <title>Genome sequence of Haloplasma contractile, an unusual contractile bacterium from a deep-sea anoxic brine lake.</title>
        <authorList>
            <person name="Antunes A."/>
            <person name="Alam I."/>
            <person name="El Dorry H."/>
            <person name="Siam R."/>
            <person name="Robertson A."/>
            <person name="Bajic V.B."/>
            <person name="Stingl U."/>
        </authorList>
    </citation>
    <scope>NUCLEOTIDE SEQUENCE [LARGE SCALE GENOMIC DNA]</scope>
    <source>
        <strain evidence="4 5">SSD-17B</strain>
    </source>
</reference>
<name>U2DZE5_9MOLU</name>
<comment type="subunit">
    <text evidence="2">Homotetramer.</text>
</comment>
<dbReference type="RefSeq" id="WP_008826325.1">
    <property type="nucleotide sequence ID" value="NZ_AFNU02000001.1"/>
</dbReference>
<evidence type="ECO:0000313" key="4">
    <source>
        <dbReference type="EMBL" id="ERJ13572.1"/>
    </source>
</evidence>
<dbReference type="OrthoDB" id="9809878at2"/>
<dbReference type="PANTHER" id="PTHR10302">
    <property type="entry name" value="SINGLE-STRANDED DNA-BINDING PROTEIN"/>
    <property type="match status" value="1"/>
</dbReference>
<organism evidence="4 5">
    <name type="scientific">Haloplasma contractile SSD-17B</name>
    <dbReference type="NCBI Taxonomy" id="1033810"/>
    <lineage>
        <taxon>Bacteria</taxon>
        <taxon>Bacillati</taxon>
        <taxon>Mycoplasmatota</taxon>
        <taxon>Mollicutes</taxon>
        <taxon>Haloplasmatales</taxon>
        <taxon>Haloplasmataceae</taxon>
        <taxon>Haloplasma</taxon>
    </lineage>
</organism>
<dbReference type="PIRSF" id="PIRSF002070">
    <property type="entry name" value="SSB"/>
    <property type="match status" value="1"/>
</dbReference>
<keyword evidence="5" id="KW-1185">Reference proteome</keyword>
<dbReference type="PROSITE" id="PS50935">
    <property type="entry name" value="SSB"/>
    <property type="match status" value="1"/>
</dbReference>
<dbReference type="CDD" id="cd04496">
    <property type="entry name" value="SSB_OBF"/>
    <property type="match status" value="1"/>
</dbReference>
<dbReference type="Gene3D" id="2.40.50.140">
    <property type="entry name" value="Nucleic acid-binding proteins"/>
    <property type="match status" value="1"/>
</dbReference>
<accession>U2DZE5</accession>
<evidence type="ECO:0000313" key="5">
    <source>
        <dbReference type="Proteomes" id="UP000005707"/>
    </source>
</evidence>
<evidence type="ECO:0000256" key="2">
    <source>
        <dbReference type="HAMAP-Rule" id="MF_00984"/>
    </source>
</evidence>
<sequence>MLNQVVLVGRLVKDPELRYTNDNKQVTNVTLAVNRSFKNVETGEYDTDFIRCTLWSGIAQTTTEYCSKGSVIGVKGRLVTRYQEFEPNKRINYPEVIAEKVTFISTNNKKNEELPN</sequence>
<comment type="caution">
    <text evidence="2">Lacks conserved residue(s) required for the propagation of feature annotation.</text>
</comment>
<keyword evidence="1 2" id="KW-0238">DNA-binding</keyword>
<dbReference type="InParanoid" id="U2DZE5"/>
<proteinExistence type="inferred from homology"/>
<dbReference type="EMBL" id="AFNU02000001">
    <property type="protein sequence ID" value="ERJ13572.1"/>
    <property type="molecule type" value="Genomic_DNA"/>
</dbReference>
<dbReference type="PANTHER" id="PTHR10302:SF27">
    <property type="entry name" value="SINGLE-STRANDED DNA-BINDING PROTEIN"/>
    <property type="match status" value="1"/>
</dbReference>
<dbReference type="GO" id="GO:0003697">
    <property type="term" value="F:single-stranded DNA binding"/>
    <property type="evidence" value="ECO:0007669"/>
    <property type="project" value="UniProtKB-UniRule"/>
</dbReference>
<protein>
    <recommendedName>
        <fullName evidence="2 3">Single-stranded DNA-binding protein</fullName>
        <shortName evidence="2">SSB</shortName>
    </recommendedName>
</protein>
<dbReference type="InterPro" id="IPR012340">
    <property type="entry name" value="NA-bd_OB-fold"/>
</dbReference>
<dbReference type="STRING" id="1033810.HLPCO_000238"/>
<gene>
    <name evidence="4" type="primary">ssbB</name>
    <name evidence="4" type="ORF">HLPCO_000238</name>
</gene>
<dbReference type="HAMAP" id="MF_00984">
    <property type="entry name" value="SSB"/>
    <property type="match status" value="1"/>
</dbReference>
<dbReference type="Pfam" id="PF00436">
    <property type="entry name" value="SSB"/>
    <property type="match status" value="1"/>
</dbReference>
<dbReference type="GO" id="GO:0009295">
    <property type="term" value="C:nucleoid"/>
    <property type="evidence" value="ECO:0007669"/>
    <property type="project" value="TreeGrafter"/>
</dbReference>
<dbReference type="GO" id="GO:0006260">
    <property type="term" value="P:DNA replication"/>
    <property type="evidence" value="ECO:0007669"/>
    <property type="project" value="InterPro"/>
</dbReference>
<dbReference type="NCBIfam" id="TIGR00621">
    <property type="entry name" value="ssb"/>
    <property type="match status" value="1"/>
</dbReference>
<comment type="caution">
    <text evidence="4">The sequence shown here is derived from an EMBL/GenBank/DDBJ whole genome shotgun (WGS) entry which is preliminary data.</text>
</comment>